<dbReference type="EMBL" id="BOMI01000114">
    <property type="protein sequence ID" value="GID77068.1"/>
    <property type="molecule type" value="Genomic_DNA"/>
</dbReference>
<name>A0ABQ3YAN3_9ACTN</name>
<reference evidence="1 2" key="1">
    <citation type="submission" date="2021-01" db="EMBL/GenBank/DDBJ databases">
        <title>Whole genome shotgun sequence of Actinoplanes deccanensis NBRC 13994.</title>
        <authorList>
            <person name="Komaki H."/>
            <person name="Tamura T."/>
        </authorList>
    </citation>
    <scope>NUCLEOTIDE SEQUENCE [LARGE SCALE GENOMIC DNA]</scope>
    <source>
        <strain evidence="1 2">NBRC 13994</strain>
    </source>
</reference>
<proteinExistence type="predicted"/>
<organism evidence="1 2">
    <name type="scientific">Paractinoplanes deccanensis</name>
    <dbReference type="NCBI Taxonomy" id="113561"/>
    <lineage>
        <taxon>Bacteria</taxon>
        <taxon>Bacillati</taxon>
        <taxon>Actinomycetota</taxon>
        <taxon>Actinomycetes</taxon>
        <taxon>Micromonosporales</taxon>
        <taxon>Micromonosporaceae</taxon>
        <taxon>Paractinoplanes</taxon>
    </lineage>
</organism>
<dbReference type="InterPro" id="IPR045647">
    <property type="entry name" value="DUF6401"/>
</dbReference>
<dbReference type="Pfam" id="PF19939">
    <property type="entry name" value="DUF6401"/>
    <property type="match status" value="1"/>
</dbReference>
<gene>
    <name evidence="1" type="ORF">Ade02nite_57090</name>
</gene>
<keyword evidence="2" id="KW-1185">Reference proteome</keyword>
<comment type="caution">
    <text evidence="1">The sequence shown here is derived from an EMBL/GenBank/DDBJ whole genome shotgun (WGS) entry which is preliminary data.</text>
</comment>
<dbReference type="Proteomes" id="UP000609879">
    <property type="component" value="Unassembled WGS sequence"/>
</dbReference>
<evidence type="ECO:0000313" key="1">
    <source>
        <dbReference type="EMBL" id="GID77068.1"/>
    </source>
</evidence>
<evidence type="ECO:0000313" key="2">
    <source>
        <dbReference type="Proteomes" id="UP000609879"/>
    </source>
</evidence>
<protein>
    <submittedName>
        <fullName evidence="1">Uncharacterized protein</fullName>
    </submittedName>
</protein>
<sequence>MSVFDLVGRWPASVRSLVMDLKHHVTAAASLALAQWSQRLGAAGMEAMRSLPGLAAAVDQHVMQIRETLGRPRPEVLAAYADGVADTVTARGWNADETAAGWDRASWPSVHLLAVCVLAERA</sequence>
<accession>A0ABQ3YAN3</accession>